<dbReference type="SUPFAM" id="SSF55874">
    <property type="entry name" value="ATPase domain of HSP90 chaperone/DNA topoisomerase II/histidine kinase"/>
    <property type="match status" value="1"/>
</dbReference>
<feature type="transmembrane region" description="Helical" evidence="10">
    <location>
        <begin position="12"/>
        <end position="32"/>
    </location>
</feature>
<keyword evidence="14" id="KW-1185">Reference proteome</keyword>
<comment type="subcellular location">
    <subcellularLocation>
        <location evidence="2">Cell membrane</location>
        <topology evidence="2">Multi-pass membrane protein</topology>
    </subcellularLocation>
</comment>
<evidence type="ECO:0000313" key="14">
    <source>
        <dbReference type="Proteomes" id="UP000197446"/>
    </source>
</evidence>
<dbReference type="Gene3D" id="3.40.50.2300">
    <property type="match status" value="1"/>
</dbReference>
<dbReference type="EC" id="2.7.13.3" evidence="3"/>
<evidence type="ECO:0000259" key="11">
    <source>
        <dbReference type="PROSITE" id="PS50109"/>
    </source>
</evidence>
<feature type="domain" description="Histidine kinase" evidence="11">
    <location>
        <begin position="333"/>
        <end position="556"/>
    </location>
</feature>
<keyword evidence="7 10" id="KW-1133">Transmembrane helix</keyword>
<dbReference type="CDD" id="cd12914">
    <property type="entry name" value="PDC1_DGC_like"/>
    <property type="match status" value="1"/>
</dbReference>
<dbReference type="Gene3D" id="3.30.450.20">
    <property type="entry name" value="PAS domain"/>
    <property type="match status" value="1"/>
</dbReference>
<dbReference type="CDD" id="cd00156">
    <property type="entry name" value="REC"/>
    <property type="match status" value="1"/>
</dbReference>
<evidence type="ECO:0000256" key="1">
    <source>
        <dbReference type="ARBA" id="ARBA00000085"/>
    </source>
</evidence>
<dbReference type="GO" id="GO:0005886">
    <property type="term" value="C:plasma membrane"/>
    <property type="evidence" value="ECO:0007669"/>
    <property type="project" value="UniProtKB-SubCell"/>
</dbReference>
<dbReference type="InterPro" id="IPR001789">
    <property type="entry name" value="Sig_transdc_resp-reg_receiver"/>
</dbReference>
<dbReference type="CDD" id="cd00082">
    <property type="entry name" value="HisKA"/>
    <property type="match status" value="1"/>
</dbReference>
<evidence type="ECO:0000256" key="4">
    <source>
        <dbReference type="ARBA" id="ARBA00022475"/>
    </source>
</evidence>
<feature type="transmembrane region" description="Helical" evidence="10">
    <location>
        <begin position="282"/>
        <end position="302"/>
    </location>
</feature>
<dbReference type="SMART" id="SM00388">
    <property type="entry name" value="HisKA"/>
    <property type="match status" value="1"/>
</dbReference>
<dbReference type="InterPro" id="IPR033479">
    <property type="entry name" value="dCache_1"/>
</dbReference>
<evidence type="ECO:0000256" key="6">
    <source>
        <dbReference type="ARBA" id="ARBA00022692"/>
    </source>
</evidence>
<evidence type="ECO:0000259" key="12">
    <source>
        <dbReference type="PROSITE" id="PS50110"/>
    </source>
</evidence>
<dbReference type="PANTHER" id="PTHR43065">
    <property type="entry name" value="SENSOR HISTIDINE KINASE"/>
    <property type="match status" value="1"/>
</dbReference>
<name>A0A254NDE3_9BURK</name>
<dbReference type="Proteomes" id="UP000197446">
    <property type="component" value="Unassembled WGS sequence"/>
</dbReference>
<dbReference type="PRINTS" id="PR00344">
    <property type="entry name" value="BCTRLSENSOR"/>
</dbReference>
<dbReference type="PROSITE" id="PS50110">
    <property type="entry name" value="RESPONSE_REGULATORY"/>
    <property type="match status" value="1"/>
</dbReference>
<dbReference type="Gene3D" id="3.30.565.10">
    <property type="entry name" value="Histidine kinase-like ATPase, C-terminal domain"/>
    <property type="match status" value="1"/>
</dbReference>
<sequence>MPLTTLRPGWLRVLLAAELVFAVLVAGGLWLLREQALAAEARMLDALADAMARQAERSLDIGQVVLTTTTDELARGIMPATGPQVTAVLRERARLLPGYRAISIFGADGRRLATSRDSTADLPTSVAERDFFAAAQQEGPPRLFLSEPYIASGDGLPAIGVSMGWRDAADRFAGVVVLVADPDFLAGGPARLARDRDVQQALLRPSADGRSLMPLAPRQAQAVPEALRQALGPPKEGARAPGARRSQGVDGLLVATAPLRPYPLLQAVWREQGAVLSSWNELAWLVGAFVLAMLAVTLAVGWRMAREQLRVEALQQRLTRARKLEALGHLAGGVAHDFNNVLAALVGFGEMARQAAADGSRQARHLDHVLQAAERGRQQVERILAFSRGQPRRSVSFALQPLVQEVLDHLAGAMPAAVQLQSSLQAPALAVRGDPTATYQAVMNLCTNALQAMTEGGLLSVSLDALQLSRPQQAYDEILPAGRYLRLQVQDTGLGMGPDVVAHLFEPFFTTKGRQGGSGIGLAVVHGVVKDLGGAIDVNSAPGRGSRFTLWLPVCDDPPEDRALERQELPQGQGQTVLVVDDDPALVELAEDLLAELGYEPRGTVSAQAALQALRDDGQAFDLLLTDEVMPDMTGTTLAREARALRPGLPVVLYSGYGGDDFEARAAQAGVSAVLRKPLTTRELALALQRVLRASLQS</sequence>
<dbReference type="InterPro" id="IPR003594">
    <property type="entry name" value="HATPase_dom"/>
</dbReference>
<dbReference type="InterPro" id="IPR003661">
    <property type="entry name" value="HisK_dim/P_dom"/>
</dbReference>
<dbReference type="SMART" id="SM00448">
    <property type="entry name" value="REC"/>
    <property type="match status" value="1"/>
</dbReference>
<dbReference type="AlphaFoldDB" id="A0A254NDE3"/>
<dbReference type="PANTHER" id="PTHR43065:SF42">
    <property type="entry name" value="TWO-COMPONENT SENSOR PPRA"/>
    <property type="match status" value="1"/>
</dbReference>
<dbReference type="InterPro" id="IPR036890">
    <property type="entry name" value="HATPase_C_sf"/>
</dbReference>
<dbReference type="InterPro" id="IPR036097">
    <property type="entry name" value="HisK_dim/P_sf"/>
</dbReference>
<dbReference type="Pfam" id="PF02518">
    <property type="entry name" value="HATPase_c"/>
    <property type="match status" value="1"/>
</dbReference>
<dbReference type="OrthoDB" id="5389366at2"/>
<feature type="modified residue" description="4-aspartylphosphate" evidence="9">
    <location>
        <position position="627"/>
    </location>
</feature>
<dbReference type="RefSeq" id="WP_088483674.1">
    <property type="nucleotide sequence ID" value="NZ_NISI01000005.1"/>
</dbReference>
<dbReference type="SUPFAM" id="SSF52172">
    <property type="entry name" value="CheY-like"/>
    <property type="match status" value="1"/>
</dbReference>
<evidence type="ECO:0000256" key="3">
    <source>
        <dbReference type="ARBA" id="ARBA00012438"/>
    </source>
</evidence>
<keyword evidence="6 10" id="KW-0812">Transmembrane</keyword>
<dbReference type="Pfam" id="PF00072">
    <property type="entry name" value="Response_reg"/>
    <property type="match status" value="1"/>
</dbReference>
<protein>
    <recommendedName>
        <fullName evidence="3">histidine kinase</fullName>
        <ecNumber evidence="3">2.7.13.3</ecNumber>
    </recommendedName>
</protein>
<dbReference type="GO" id="GO:0000155">
    <property type="term" value="F:phosphorelay sensor kinase activity"/>
    <property type="evidence" value="ECO:0007669"/>
    <property type="project" value="InterPro"/>
</dbReference>
<comment type="caution">
    <text evidence="13">The sequence shown here is derived from an EMBL/GenBank/DDBJ whole genome shotgun (WGS) entry which is preliminary data.</text>
</comment>
<reference evidence="13 14" key="1">
    <citation type="journal article" date="2007" name="Int. J. Syst. Evol. Microbiol.">
        <title>Description of Pelomonas aquatica sp. nov. and Pelomonas puraquae sp. nov., isolated from industrial and haemodialysis water.</title>
        <authorList>
            <person name="Gomila M."/>
            <person name="Bowien B."/>
            <person name="Falsen E."/>
            <person name="Moore E.R."/>
            <person name="Lalucat J."/>
        </authorList>
    </citation>
    <scope>NUCLEOTIDE SEQUENCE [LARGE SCALE GENOMIC DNA]</scope>
    <source>
        <strain evidence="13 14">CCUG 52769</strain>
    </source>
</reference>
<comment type="catalytic activity">
    <reaction evidence="1">
        <text>ATP + protein L-histidine = ADP + protein N-phospho-L-histidine.</text>
        <dbReference type="EC" id="2.7.13.3"/>
    </reaction>
</comment>
<proteinExistence type="predicted"/>
<evidence type="ECO:0000256" key="9">
    <source>
        <dbReference type="PROSITE-ProRule" id="PRU00169"/>
    </source>
</evidence>
<dbReference type="EMBL" id="NISI01000005">
    <property type="protein sequence ID" value="OWR03438.1"/>
    <property type="molecule type" value="Genomic_DNA"/>
</dbReference>
<keyword evidence="4" id="KW-1003">Cell membrane</keyword>
<dbReference type="Pfam" id="PF00512">
    <property type="entry name" value="HisKA"/>
    <property type="match status" value="1"/>
</dbReference>
<dbReference type="Pfam" id="PF02743">
    <property type="entry name" value="dCache_1"/>
    <property type="match status" value="1"/>
</dbReference>
<evidence type="ECO:0000313" key="13">
    <source>
        <dbReference type="EMBL" id="OWR03438.1"/>
    </source>
</evidence>
<evidence type="ECO:0000256" key="5">
    <source>
        <dbReference type="ARBA" id="ARBA00022553"/>
    </source>
</evidence>
<dbReference type="Gene3D" id="1.10.287.130">
    <property type="match status" value="1"/>
</dbReference>
<evidence type="ECO:0000256" key="8">
    <source>
        <dbReference type="ARBA" id="ARBA00023136"/>
    </source>
</evidence>
<organism evidence="13 14">
    <name type="scientific">Roseateles puraquae</name>
    <dbReference type="NCBI Taxonomy" id="431059"/>
    <lineage>
        <taxon>Bacteria</taxon>
        <taxon>Pseudomonadati</taxon>
        <taxon>Pseudomonadota</taxon>
        <taxon>Betaproteobacteria</taxon>
        <taxon>Burkholderiales</taxon>
        <taxon>Sphaerotilaceae</taxon>
        <taxon>Roseateles</taxon>
    </lineage>
</organism>
<dbReference type="InterPro" id="IPR011006">
    <property type="entry name" value="CheY-like_superfamily"/>
</dbReference>
<dbReference type="SUPFAM" id="SSF47384">
    <property type="entry name" value="Homodimeric domain of signal transducing histidine kinase"/>
    <property type="match status" value="1"/>
</dbReference>
<dbReference type="SMART" id="SM00387">
    <property type="entry name" value="HATPase_c"/>
    <property type="match status" value="1"/>
</dbReference>
<evidence type="ECO:0000256" key="10">
    <source>
        <dbReference type="SAM" id="Phobius"/>
    </source>
</evidence>
<dbReference type="InterPro" id="IPR005467">
    <property type="entry name" value="His_kinase_dom"/>
</dbReference>
<evidence type="ECO:0000256" key="2">
    <source>
        <dbReference type="ARBA" id="ARBA00004651"/>
    </source>
</evidence>
<keyword evidence="8 10" id="KW-0472">Membrane</keyword>
<evidence type="ECO:0000256" key="7">
    <source>
        <dbReference type="ARBA" id="ARBA00022989"/>
    </source>
</evidence>
<dbReference type="PROSITE" id="PS50109">
    <property type="entry name" value="HIS_KIN"/>
    <property type="match status" value="1"/>
</dbReference>
<accession>A0A254NDE3</accession>
<dbReference type="InterPro" id="IPR004358">
    <property type="entry name" value="Sig_transdc_His_kin-like_C"/>
</dbReference>
<gene>
    <name evidence="13" type="ORF">CDO81_13125</name>
</gene>
<keyword evidence="5 9" id="KW-0597">Phosphoprotein</keyword>
<feature type="domain" description="Response regulatory" evidence="12">
    <location>
        <begin position="576"/>
        <end position="692"/>
    </location>
</feature>